<dbReference type="CDD" id="cd03676">
    <property type="entry name" value="NUDIX_Tnr3_like"/>
    <property type="match status" value="1"/>
</dbReference>
<evidence type="ECO:0000313" key="2">
    <source>
        <dbReference type="EMBL" id="ORZ19379.1"/>
    </source>
</evidence>
<name>A0A1X2IMZ5_9FUNG</name>
<dbReference type="Gene3D" id="3.90.79.10">
    <property type="entry name" value="Nucleoside Triphosphate Pyrophosphohydrolase"/>
    <property type="match status" value="1"/>
</dbReference>
<dbReference type="OrthoDB" id="10261522at2759"/>
<reference evidence="2 3" key="1">
    <citation type="submission" date="2016-07" db="EMBL/GenBank/DDBJ databases">
        <title>Pervasive Adenine N6-methylation of Active Genes in Fungi.</title>
        <authorList>
            <consortium name="DOE Joint Genome Institute"/>
            <person name="Mondo S.J."/>
            <person name="Dannebaum R.O."/>
            <person name="Kuo R.C."/>
            <person name="Labutti K."/>
            <person name="Haridas S."/>
            <person name="Kuo A."/>
            <person name="Salamov A."/>
            <person name="Ahrendt S.R."/>
            <person name="Lipzen A."/>
            <person name="Sullivan W."/>
            <person name="Andreopoulos W.B."/>
            <person name="Clum A."/>
            <person name="Lindquist E."/>
            <person name="Daum C."/>
            <person name="Ramamoorthy G.K."/>
            <person name="Gryganskyi A."/>
            <person name="Culley D."/>
            <person name="Magnuson J.K."/>
            <person name="James T.Y."/>
            <person name="O'Malley M.A."/>
            <person name="Stajich J.E."/>
            <person name="Spatafora J.W."/>
            <person name="Visel A."/>
            <person name="Grigoriev I.V."/>
        </authorList>
    </citation>
    <scope>NUCLEOTIDE SEQUENCE [LARGE SCALE GENOMIC DNA]</scope>
    <source>
        <strain evidence="2 3">NRRL 1336</strain>
    </source>
</reference>
<dbReference type="SUPFAM" id="SSF55811">
    <property type="entry name" value="Nudix"/>
    <property type="match status" value="1"/>
</dbReference>
<evidence type="ECO:0000259" key="1">
    <source>
        <dbReference type="PROSITE" id="PS51462"/>
    </source>
</evidence>
<dbReference type="STRING" id="90262.A0A1X2IMZ5"/>
<keyword evidence="2" id="KW-0378">Hydrolase</keyword>
<comment type="caution">
    <text evidence="2">The sequence shown here is derived from an EMBL/GenBank/DDBJ whole genome shotgun (WGS) entry which is preliminary data.</text>
</comment>
<organism evidence="2 3">
    <name type="scientific">Absidia repens</name>
    <dbReference type="NCBI Taxonomy" id="90262"/>
    <lineage>
        <taxon>Eukaryota</taxon>
        <taxon>Fungi</taxon>
        <taxon>Fungi incertae sedis</taxon>
        <taxon>Mucoromycota</taxon>
        <taxon>Mucoromycotina</taxon>
        <taxon>Mucoromycetes</taxon>
        <taxon>Mucorales</taxon>
        <taxon>Cunninghamellaceae</taxon>
        <taxon>Absidia</taxon>
    </lineage>
</organism>
<feature type="domain" description="Nudix hydrolase" evidence="1">
    <location>
        <begin position="133"/>
        <end position="275"/>
    </location>
</feature>
<gene>
    <name evidence="2" type="ORF">BCR42DRAFT_370881</name>
</gene>
<dbReference type="GO" id="GO:0044715">
    <property type="term" value="F:8-oxo-dGDP phosphatase activity"/>
    <property type="evidence" value="ECO:0007669"/>
    <property type="project" value="TreeGrafter"/>
</dbReference>
<dbReference type="InterPro" id="IPR015797">
    <property type="entry name" value="NUDIX_hydrolase-like_dom_sf"/>
</dbReference>
<dbReference type="EMBL" id="MCGE01000007">
    <property type="protein sequence ID" value="ORZ19379.1"/>
    <property type="molecule type" value="Genomic_DNA"/>
</dbReference>
<dbReference type="PANTHER" id="PTHR13622">
    <property type="entry name" value="THIAMIN PYROPHOSPHOKINASE"/>
    <property type="match status" value="1"/>
</dbReference>
<dbReference type="Proteomes" id="UP000193560">
    <property type="component" value="Unassembled WGS sequence"/>
</dbReference>
<dbReference type="InterPro" id="IPR000086">
    <property type="entry name" value="NUDIX_hydrolase_dom"/>
</dbReference>
<dbReference type="PANTHER" id="PTHR13622:SF8">
    <property type="entry name" value="THIAMIN PYROPHOSPHOKINASE 1"/>
    <property type="match status" value="1"/>
</dbReference>
<dbReference type="FunFam" id="3.90.79.10:FF:000019">
    <property type="entry name" value="Thiamin pyrophosphokinase, putative"/>
    <property type="match status" value="1"/>
</dbReference>
<sequence length="311" mass="34958">MSKFENYLQVVQHCDHVPYSSNGLTSQGELPLLLEDGAMVGTLLPPVTKALIDYNTTLVPAPFTFSDNGVKFNAHVQTMDQRTQVVSDLMTKWRLDKAFPALAGWRDELYAVYGSDGLPAFVMERAATPLFGVATFGVHLNVFTRDQGQIKMWVARRALTKPTWPGALDNCVAGGIPYTYSTKETVMKECDEEASIPESISQNAWNAGVVCYYTSTEHGLQPEYQYVYDLELPIDFQPTPKDGEVECFYLWDLEQVKQHMLKGEFKPNCALVAIDFMVRHGFITADNEPDYINISAHLHRKLEFPGPKKST</sequence>
<dbReference type="InterPro" id="IPR031804">
    <property type="entry name" value="DUF4743"/>
</dbReference>
<protein>
    <submittedName>
        <fullName evidence="2">NUDIX hydrolase domain-like protein</fullName>
    </submittedName>
</protein>
<proteinExistence type="predicted"/>
<dbReference type="PROSITE" id="PS51462">
    <property type="entry name" value="NUDIX"/>
    <property type="match status" value="1"/>
</dbReference>
<keyword evidence="3" id="KW-1185">Reference proteome</keyword>
<accession>A0A1X2IMZ5</accession>
<dbReference type="Pfam" id="PF15916">
    <property type="entry name" value="DUF4743"/>
    <property type="match status" value="1"/>
</dbReference>
<evidence type="ECO:0000313" key="3">
    <source>
        <dbReference type="Proteomes" id="UP000193560"/>
    </source>
</evidence>
<dbReference type="AlphaFoldDB" id="A0A1X2IMZ5"/>